<dbReference type="InterPro" id="IPR013658">
    <property type="entry name" value="SGL"/>
</dbReference>
<dbReference type="Proteomes" id="UP001447516">
    <property type="component" value="Unassembled WGS sequence"/>
</dbReference>
<dbReference type="GO" id="GO:0016787">
    <property type="term" value="F:hydrolase activity"/>
    <property type="evidence" value="ECO:0007669"/>
    <property type="project" value="UniProtKB-KW"/>
</dbReference>
<evidence type="ECO:0000313" key="3">
    <source>
        <dbReference type="EMBL" id="MEN3538855.1"/>
    </source>
</evidence>
<feature type="domain" description="SMP-30/Gluconolactonase/LRE-like region" evidence="2">
    <location>
        <begin position="14"/>
        <end position="257"/>
    </location>
</feature>
<evidence type="ECO:0000259" key="2">
    <source>
        <dbReference type="Pfam" id="PF08450"/>
    </source>
</evidence>
<gene>
    <name evidence="3" type="ORF">AAH991_27345</name>
</gene>
<name>A0ABV0AU90_9ACTN</name>
<organism evidence="3 4">
    <name type="scientific">Microbispora maris</name>
    <dbReference type="NCBI Taxonomy" id="3144104"/>
    <lineage>
        <taxon>Bacteria</taxon>
        <taxon>Bacillati</taxon>
        <taxon>Actinomycetota</taxon>
        <taxon>Actinomycetes</taxon>
        <taxon>Streptosporangiales</taxon>
        <taxon>Streptosporangiaceae</taxon>
        <taxon>Microbispora</taxon>
    </lineage>
</organism>
<evidence type="ECO:0000256" key="1">
    <source>
        <dbReference type="ARBA" id="ARBA00008853"/>
    </source>
</evidence>
<dbReference type="PANTHER" id="PTHR10907:SF47">
    <property type="entry name" value="REGUCALCIN"/>
    <property type="match status" value="1"/>
</dbReference>
<dbReference type="RefSeq" id="WP_346228775.1">
    <property type="nucleotide sequence ID" value="NZ_JBDJAW010000026.1"/>
</dbReference>
<dbReference type="InterPro" id="IPR005511">
    <property type="entry name" value="SMP-30"/>
</dbReference>
<protein>
    <submittedName>
        <fullName evidence="3">SMP-30/gluconolactonase/LRE family protein</fullName>
        <ecNumber evidence="3">3.1.1.99</ecNumber>
    </submittedName>
</protein>
<sequence length="292" mass="30042">MTSPEMLVDAGLELGEGARWLGDRFVVVDILDGALYEVSPGPGASLTRLLRTGGEPLGAVAPIEGRPGHWLAAAGEGVAVLGPDGAADWLARPEAGKSVRCRMNDGAVDPSGRFWAGSMAYDGTPGAGSLYRVDPDGTVVTALTGVTIANGPAFSPDGTRLYLADSARGVVGAYPLDLRTGALGAPEPLIRLDRGSPDGMTVDDEGFVWTAVWGESRVLRVSPSGEIDRVVGLPCRQPSSVAIGGRDGRRLLVTSARYGLDDPAPADGALWTCDAGVTAPPARAAVLSRFPG</sequence>
<evidence type="ECO:0000313" key="4">
    <source>
        <dbReference type="Proteomes" id="UP001447516"/>
    </source>
</evidence>
<proteinExistence type="inferred from homology"/>
<keyword evidence="4" id="KW-1185">Reference proteome</keyword>
<dbReference type="Gene3D" id="2.120.10.30">
    <property type="entry name" value="TolB, C-terminal domain"/>
    <property type="match status" value="1"/>
</dbReference>
<comment type="similarity">
    <text evidence="1">Belongs to the SMP-30/CGR1 family.</text>
</comment>
<reference evidence="3 4" key="1">
    <citation type="submission" date="2024-05" db="EMBL/GenBank/DDBJ databases">
        <title>Microbispora sp.ZYX-F-249.</title>
        <authorList>
            <person name="Xie H."/>
        </authorList>
    </citation>
    <scope>NUCLEOTIDE SEQUENCE [LARGE SCALE GENOMIC DNA]</scope>
    <source>
        <strain evidence="3 4">ZYX-F-249</strain>
    </source>
</reference>
<dbReference type="EC" id="3.1.1.99" evidence="3"/>
<dbReference type="SUPFAM" id="SSF63829">
    <property type="entry name" value="Calcium-dependent phosphotriesterase"/>
    <property type="match status" value="1"/>
</dbReference>
<keyword evidence="3" id="KW-0378">Hydrolase</keyword>
<dbReference type="EMBL" id="JBDJAW010000026">
    <property type="protein sequence ID" value="MEN3538855.1"/>
    <property type="molecule type" value="Genomic_DNA"/>
</dbReference>
<dbReference type="PRINTS" id="PR01790">
    <property type="entry name" value="SMP30FAMILY"/>
</dbReference>
<accession>A0ABV0AU90</accession>
<dbReference type="PANTHER" id="PTHR10907">
    <property type="entry name" value="REGUCALCIN"/>
    <property type="match status" value="1"/>
</dbReference>
<comment type="caution">
    <text evidence="3">The sequence shown here is derived from an EMBL/GenBank/DDBJ whole genome shotgun (WGS) entry which is preliminary data.</text>
</comment>
<dbReference type="InterPro" id="IPR011042">
    <property type="entry name" value="6-blade_b-propeller_TolB-like"/>
</dbReference>
<dbReference type="Pfam" id="PF08450">
    <property type="entry name" value="SGL"/>
    <property type="match status" value="1"/>
</dbReference>